<protein>
    <submittedName>
        <fullName evidence="5">Translation elongation factor 1 alpha</fullName>
    </submittedName>
</protein>
<dbReference type="InterPro" id="IPR027417">
    <property type="entry name" value="P-loop_NTPase"/>
</dbReference>
<keyword evidence="4" id="KW-0479">Metal-binding</keyword>
<proteinExistence type="predicted"/>
<keyword evidence="5" id="KW-0648">Protein biosynthesis</keyword>
<evidence type="ECO:0000313" key="5">
    <source>
        <dbReference type="EMBL" id="KAF0315372.1"/>
    </source>
</evidence>
<feature type="binding site" evidence="4">
    <location>
        <position position="39"/>
    </location>
    <ligand>
        <name>Mg(2+)</name>
        <dbReference type="ChEBI" id="CHEBI:18420"/>
    </ligand>
</feature>
<dbReference type="InterPro" id="IPR006689">
    <property type="entry name" value="Small_GTPase_ARF/SAR"/>
</dbReference>
<sequence length="187" mass="20277">MATKTLTVLGASAAGKKTLAGRLIYTCGLDIMQLETLQSHGVDTYAGLIAFFEEKGMEASFYAPSARFIVQHTEQPDVAIWLIDASQQTSWDASLMQLKSLLSETRLQPKEKLLVVANKMDLVDWSSAILNDLEKRVANAALQSSLVPISALKGDNILETSKLMTAPKPQHGNASSISQQSLMQLLG</sequence>
<dbReference type="Gene3D" id="3.40.50.300">
    <property type="entry name" value="P-loop containing nucleotide triphosphate hydrolases"/>
    <property type="match status" value="1"/>
</dbReference>
<dbReference type="AlphaFoldDB" id="A0A8H3VX62"/>
<name>A0A8H3VX62_9PEZI</name>
<dbReference type="OrthoDB" id="3524701at2759"/>
<evidence type="ECO:0000256" key="4">
    <source>
        <dbReference type="PIRSR" id="PIRSR606689-2"/>
    </source>
</evidence>
<dbReference type="SUPFAM" id="SSF52540">
    <property type="entry name" value="P-loop containing nucleoside triphosphate hydrolases"/>
    <property type="match status" value="1"/>
</dbReference>
<comment type="caution">
    <text evidence="5">The sequence shown here is derived from an EMBL/GenBank/DDBJ whole genome shotgun (WGS) entry which is preliminary data.</text>
</comment>
<dbReference type="GO" id="GO:0003746">
    <property type="term" value="F:translation elongation factor activity"/>
    <property type="evidence" value="ECO:0007669"/>
    <property type="project" value="UniProtKB-KW"/>
</dbReference>
<keyword evidence="5" id="KW-0251">Elongation factor</keyword>
<feature type="binding site" evidence="3">
    <location>
        <begin position="118"/>
        <end position="121"/>
    </location>
    <ligand>
        <name>GTP</name>
        <dbReference type="ChEBI" id="CHEBI:37565"/>
    </ligand>
</feature>
<dbReference type="GO" id="GO:0005525">
    <property type="term" value="F:GTP binding"/>
    <property type="evidence" value="ECO:0007669"/>
    <property type="project" value="UniProtKB-KW"/>
</dbReference>
<keyword evidence="2 3" id="KW-0342">GTP-binding</keyword>
<dbReference type="GO" id="GO:0046872">
    <property type="term" value="F:metal ion binding"/>
    <property type="evidence" value="ECO:0007669"/>
    <property type="project" value="UniProtKB-KW"/>
</dbReference>
<keyword evidence="6" id="KW-1185">Reference proteome</keyword>
<keyword evidence="1 3" id="KW-0547">Nucleotide-binding</keyword>
<reference evidence="5 6" key="1">
    <citation type="submission" date="2019-12" db="EMBL/GenBank/DDBJ databases">
        <title>A genome sequence resource for the geographically widespread anthracnose pathogen Colletotrichum asianum.</title>
        <authorList>
            <person name="Meng Y."/>
        </authorList>
    </citation>
    <scope>NUCLEOTIDE SEQUENCE [LARGE SCALE GENOMIC DNA]</scope>
    <source>
        <strain evidence="5 6">ICMP 18580</strain>
    </source>
</reference>
<evidence type="ECO:0000256" key="1">
    <source>
        <dbReference type="ARBA" id="ARBA00022741"/>
    </source>
</evidence>
<dbReference type="EMBL" id="WOWK01000208">
    <property type="protein sequence ID" value="KAF0315372.1"/>
    <property type="molecule type" value="Genomic_DNA"/>
</dbReference>
<gene>
    <name evidence="5" type="ORF">GQ607_017395</name>
</gene>
<accession>A0A8H3VX62</accession>
<evidence type="ECO:0000256" key="2">
    <source>
        <dbReference type="ARBA" id="ARBA00023134"/>
    </source>
</evidence>
<dbReference type="Pfam" id="PF00025">
    <property type="entry name" value="Arf"/>
    <property type="match status" value="1"/>
</dbReference>
<dbReference type="GO" id="GO:0003924">
    <property type="term" value="F:GTPase activity"/>
    <property type="evidence" value="ECO:0007669"/>
    <property type="project" value="InterPro"/>
</dbReference>
<keyword evidence="4" id="KW-0460">Magnesium</keyword>
<evidence type="ECO:0000313" key="6">
    <source>
        <dbReference type="Proteomes" id="UP000434172"/>
    </source>
</evidence>
<dbReference type="Proteomes" id="UP000434172">
    <property type="component" value="Unassembled WGS sequence"/>
</dbReference>
<evidence type="ECO:0000256" key="3">
    <source>
        <dbReference type="PIRSR" id="PIRSR606689-1"/>
    </source>
</evidence>
<organism evidence="5 6">
    <name type="scientific">Colletotrichum asianum</name>
    <dbReference type="NCBI Taxonomy" id="702518"/>
    <lineage>
        <taxon>Eukaryota</taxon>
        <taxon>Fungi</taxon>
        <taxon>Dikarya</taxon>
        <taxon>Ascomycota</taxon>
        <taxon>Pezizomycotina</taxon>
        <taxon>Sordariomycetes</taxon>
        <taxon>Hypocreomycetidae</taxon>
        <taxon>Glomerellales</taxon>
        <taxon>Glomerellaceae</taxon>
        <taxon>Colletotrichum</taxon>
        <taxon>Colletotrichum gloeosporioides species complex</taxon>
    </lineage>
</organism>